<accession>A0A482T3L8</accession>
<dbReference type="Proteomes" id="UP000293535">
    <property type="component" value="Unassembled WGS sequence"/>
</dbReference>
<organism evidence="3 4">
    <name type="scientific">Haloarcula hispanica</name>
    <dbReference type="NCBI Taxonomy" id="51589"/>
    <lineage>
        <taxon>Archaea</taxon>
        <taxon>Methanobacteriati</taxon>
        <taxon>Methanobacteriota</taxon>
        <taxon>Stenosarchaea group</taxon>
        <taxon>Halobacteria</taxon>
        <taxon>Halobacteriales</taxon>
        <taxon>Haloarculaceae</taxon>
        <taxon>Haloarcula</taxon>
    </lineage>
</organism>
<dbReference type="EMBL" id="RZIG01000002">
    <property type="protein sequence ID" value="RYJ09886.1"/>
    <property type="molecule type" value="Genomic_DNA"/>
</dbReference>
<dbReference type="InterPro" id="IPR050179">
    <property type="entry name" value="Trans_hexapeptide_repeat"/>
</dbReference>
<dbReference type="GO" id="GO:0016740">
    <property type="term" value="F:transferase activity"/>
    <property type="evidence" value="ECO:0007669"/>
    <property type="project" value="UniProtKB-KW"/>
</dbReference>
<feature type="domain" description="PglD N-terminal" evidence="2">
    <location>
        <begin position="6"/>
        <end position="72"/>
    </location>
</feature>
<evidence type="ECO:0000313" key="4">
    <source>
        <dbReference type="Proteomes" id="UP000293535"/>
    </source>
</evidence>
<dbReference type="PROSITE" id="PS00101">
    <property type="entry name" value="HEXAPEP_TRANSFERASES"/>
    <property type="match status" value="1"/>
</dbReference>
<dbReference type="InterPro" id="IPR020019">
    <property type="entry name" value="AcTrfase_PglD-like"/>
</dbReference>
<dbReference type="AlphaFoldDB" id="A0A482T3L8"/>
<protein>
    <submittedName>
        <fullName evidence="3">Acetyltransferase</fullName>
    </submittedName>
</protein>
<dbReference type="Pfam" id="PF00132">
    <property type="entry name" value="Hexapep"/>
    <property type="match status" value="1"/>
</dbReference>
<proteinExistence type="predicted"/>
<sequence>MSSVRVIYCAGEQGRVVLDILRADGDVNDVVFIDDKKELHGKSFDGVHVIGSLDELSETESAECIVAFGDSRGCRLQLASAVERLGLEFFSAVHPDTTISDDAWLGRGITVNAQTYVGPMADLGNHVLVDSCVNISHDVSLGKGVTVTPNASLAGGVSIERDAYIGPGATIIEDVTIGERAVVGAGAVVTDDVPGETTVVGTPAAPIND</sequence>
<dbReference type="Gene3D" id="3.40.50.20">
    <property type="match status" value="1"/>
</dbReference>
<dbReference type="Pfam" id="PF17836">
    <property type="entry name" value="PglD_N"/>
    <property type="match status" value="1"/>
</dbReference>
<dbReference type="SUPFAM" id="SSF51161">
    <property type="entry name" value="Trimeric LpxA-like enzymes"/>
    <property type="match status" value="1"/>
</dbReference>
<dbReference type="InterPro" id="IPR018357">
    <property type="entry name" value="Hexapep_transf_CS"/>
</dbReference>
<gene>
    <name evidence="3" type="ORF">ELS20_07625</name>
</gene>
<dbReference type="InterPro" id="IPR011004">
    <property type="entry name" value="Trimer_LpxA-like_sf"/>
</dbReference>
<dbReference type="Gene3D" id="2.160.10.10">
    <property type="entry name" value="Hexapeptide repeat proteins"/>
    <property type="match status" value="1"/>
</dbReference>
<dbReference type="PANTHER" id="PTHR43300:SF7">
    <property type="entry name" value="UDP-N-ACETYLBACILLOSAMINE N-ACETYLTRANSFERASE"/>
    <property type="match status" value="1"/>
</dbReference>
<dbReference type="InterPro" id="IPR041561">
    <property type="entry name" value="PglD_N"/>
</dbReference>
<dbReference type="CDD" id="cd03360">
    <property type="entry name" value="LbH_AT_putative"/>
    <property type="match status" value="1"/>
</dbReference>
<evidence type="ECO:0000256" key="1">
    <source>
        <dbReference type="ARBA" id="ARBA00022679"/>
    </source>
</evidence>
<evidence type="ECO:0000313" key="3">
    <source>
        <dbReference type="EMBL" id="RYJ09886.1"/>
    </source>
</evidence>
<dbReference type="InterPro" id="IPR001451">
    <property type="entry name" value="Hexapep"/>
</dbReference>
<reference evidence="3 4" key="1">
    <citation type="submission" date="2018-12" db="EMBL/GenBank/DDBJ databases">
        <title>Draft genome sequence of Haloarcula hispinica strain 18.1, an halophilic archaeon isolated from Chott El Jerid of Southern Tunisia.</title>
        <authorList>
            <person name="Najjari A."/>
            <person name="Ben Dhia O."/>
            <person name="Ferjani R."/>
            <person name="Mahjoubi M."/>
            <person name="Sghaier H."/>
            <person name="Elshahed M."/>
            <person name="Ouzari H.I."/>
            <person name="Cherid A."/>
            <person name="Youssef N."/>
        </authorList>
    </citation>
    <scope>NUCLEOTIDE SEQUENCE [LARGE SCALE GENOMIC DNA]</scope>
    <source>
        <strain evidence="3 4">18.1</strain>
    </source>
</reference>
<dbReference type="PANTHER" id="PTHR43300">
    <property type="entry name" value="ACETYLTRANSFERASE"/>
    <property type="match status" value="1"/>
</dbReference>
<name>A0A482T3L8_HALHI</name>
<comment type="caution">
    <text evidence="3">The sequence shown here is derived from an EMBL/GenBank/DDBJ whole genome shotgun (WGS) entry which is preliminary data.</text>
</comment>
<dbReference type="NCBIfam" id="TIGR03570">
    <property type="entry name" value="NeuD_NnaD"/>
    <property type="match status" value="1"/>
</dbReference>
<evidence type="ECO:0000259" key="2">
    <source>
        <dbReference type="Pfam" id="PF17836"/>
    </source>
</evidence>
<keyword evidence="1 3" id="KW-0808">Transferase</keyword>